<proteinExistence type="predicted"/>
<protein>
    <submittedName>
        <fullName evidence="3">Uncharacterized protein</fullName>
    </submittedName>
</protein>
<reference evidence="3" key="1">
    <citation type="submission" date="2010-12" db="EMBL/GenBank/DDBJ databases">
        <title>Complete sequence of Rhodopseudomonas palustris DX-1.</title>
        <authorList>
            <consortium name="US DOE Joint Genome Institute"/>
            <person name="Lucas S."/>
            <person name="Copeland A."/>
            <person name="Lapidus A."/>
            <person name="Cheng J.-F."/>
            <person name="Goodwin L."/>
            <person name="Pitluck S."/>
            <person name="Misra M."/>
            <person name="Chertkov O."/>
            <person name="Detter J.C."/>
            <person name="Han C."/>
            <person name="Tapia R."/>
            <person name="Land M."/>
            <person name="Hauser L."/>
            <person name="Kyrpides N."/>
            <person name="Ivanova N."/>
            <person name="Ovchinnikova G."/>
            <person name="Logan B."/>
            <person name="Oda Y."/>
            <person name="Harwood C."/>
            <person name="Woyke T."/>
        </authorList>
    </citation>
    <scope>NUCLEOTIDE SEQUENCE [LARGE SCALE GENOMIC DNA]</scope>
    <source>
        <strain evidence="3">DX-1</strain>
    </source>
</reference>
<dbReference type="KEGG" id="rpx:Rpdx1_0398"/>
<feature type="compositionally biased region" description="Basic and acidic residues" evidence="1">
    <location>
        <begin position="39"/>
        <end position="53"/>
    </location>
</feature>
<dbReference type="EMBL" id="CP002418">
    <property type="protein sequence ID" value="ADU42039.1"/>
    <property type="molecule type" value="Genomic_DNA"/>
</dbReference>
<dbReference type="Proteomes" id="UP000001402">
    <property type="component" value="Chromosome"/>
</dbReference>
<evidence type="ECO:0000313" key="3">
    <source>
        <dbReference type="EMBL" id="ADU42039.1"/>
    </source>
</evidence>
<evidence type="ECO:0000313" key="4">
    <source>
        <dbReference type="Proteomes" id="UP000001402"/>
    </source>
</evidence>
<evidence type="ECO:0000256" key="2">
    <source>
        <dbReference type="SAM" id="SignalP"/>
    </source>
</evidence>
<dbReference type="eggNOG" id="ENOG502ZYRA">
    <property type="taxonomic scope" value="Bacteria"/>
</dbReference>
<sequence length="109" mass="12123" precursor="true">MYRVEMERVTIAAATLGLALALGLPTVASAQAQQAAPARAERSTDFSAQERARPPRRLPIYPRDDSDGVIPRYDPGRNAVRDCSATYVQEYRPSGTVIVPRMNCFWRRG</sequence>
<feature type="signal peptide" evidence="2">
    <location>
        <begin position="1"/>
        <end position="30"/>
    </location>
</feature>
<dbReference type="HOGENOM" id="CLU_173327_0_0_5"/>
<gene>
    <name evidence="3" type="ordered locus">Rpdx1_0398</name>
</gene>
<feature type="region of interest" description="Disordered" evidence="1">
    <location>
        <begin position="31"/>
        <end position="75"/>
    </location>
</feature>
<dbReference type="BioCyc" id="RPAL652103:RPDX1_RS01995-MONOMER"/>
<keyword evidence="2" id="KW-0732">Signal</keyword>
<dbReference type="AlphaFoldDB" id="E6VJ09"/>
<name>E6VJ09_RHOPX</name>
<evidence type="ECO:0000256" key="1">
    <source>
        <dbReference type="SAM" id="MobiDB-lite"/>
    </source>
</evidence>
<dbReference type="STRING" id="652103.Rpdx1_0398"/>
<feature type="chain" id="PRO_5003213819" evidence="2">
    <location>
        <begin position="31"/>
        <end position="109"/>
    </location>
</feature>
<organism evidence="3 4">
    <name type="scientific">Rhodopseudomonas palustris (strain DX-1)</name>
    <dbReference type="NCBI Taxonomy" id="652103"/>
    <lineage>
        <taxon>Bacteria</taxon>
        <taxon>Pseudomonadati</taxon>
        <taxon>Pseudomonadota</taxon>
        <taxon>Alphaproteobacteria</taxon>
        <taxon>Hyphomicrobiales</taxon>
        <taxon>Nitrobacteraceae</taxon>
        <taxon>Rhodopseudomonas</taxon>
    </lineage>
</organism>
<accession>E6VJ09</accession>